<keyword evidence="5" id="KW-0378">Hydrolase</keyword>
<evidence type="ECO:0000256" key="1">
    <source>
        <dbReference type="ARBA" id="ARBA00000382"/>
    </source>
</evidence>
<keyword evidence="6" id="KW-0326">Glycosidase</keyword>
<dbReference type="FunFam" id="3.20.20.80:FF:000005">
    <property type="entry name" value="Glucan endo-1,3-beta-glucosidase 14"/>
    <property type="match status" value="1"/>
</dbReference>
<dbReference type="Proteomes" id="UP001346149">
    <property type="component" value="Unassembled WGS sequence"/>
</dbReference>
<dbReference type="SUPFAM" id="SSF51445">
    <property type="entry name" value="(Trans)glycosidases"/>
    <property type="match status" value="1"/>
</dbReference>
<sequence length="403" mass="43642">MELCTSLSLLLLLFTALVAPVRSVASIGINYGQIANNLPSPELAVPLVKSIGATKVKLYDADPKVLCAFSKTGIEFTVGLGNEHLPRMRNPEEARDWVRKKVQPFLPDTKITAIAVGNEVFTSNNTLLVQSLVPVMENLHTALAEIGLDRQVAVTTAHSLAVLETSYPPSTGRFRRDLIGCVTKVLNFHGRTGSPVLINAYPYFAYQASPKQVTLDFVLFQSSQGILDPSTNLHYDNMLFAQIDAFYSALNALGYKNLSVHVSETGWPSKGDPNEMGATPENAKKYNGNLIKIMSQKKGTPMRPGHDFNLYVFALFNENLKPGPASERYYGLFYPDGSAVYSLGILAKEGTGNTTSSDGRGVPSIWPPPPNVYLAITSHSGRLGPVGALVVLSTAAALIKLIF</sequence>
<dbReference type="EC" id="3.2.1.39" evidence="3"/>
<name>A0AAN7MF73_TRANT</name>
<evidence type="ECO:0000313" key="9">
    <source>
        <dbReference type="EMBL" id="KAK4802361.1"/>
    </source>
</evidence>
<dbReference type="GO" id="GO:0005975">
    <property type="term" value="P:carbohydrate metabolic process"/>
    <property type="evidence" value="ECO:0007669"/>
    <property type="project" value="InterPro"/>
</dbReference>
<evidence type="ECO:0000256" key="2">
    <source>
        <dbReference type="ARBA" id="ARBA00008773"/>
    </source>
</evidence>
<feature type="chain" id="PRO_5042866002" description="glucan endo-1,3-beta-D-glucosidase" evidence="8">
    <location>
        <begin position="24"/>
        <end position="403"/>
    </location>
</feature>
<evidence type="ECO:0000256" key="8">
    <source>
        <dbReference type="SAM" id="SignalP"/>
    </source>
</evidence>
<evidence type="ECO:0000256" key="7">
    <source>
        <dbReference type="RuleBase" id="RU004335"/>
    </source>
</evidence>
<comment type="caution">
    <text evidence="9">The sequence shown here is derived from an EMBL/GenBank/DDBJ whole genome shotgun (WGS) entry which is preliminary data.</text>
</comment>
<gene>
    <name evidence="9" type="ORF">SAY86_000564</name>
</gene>
<evidence type="ECO:0000256" key="3">
    <source>
        <dbReference type="ARBA" id="ARBA00012780"/>
    </source>
</evidence>
<comment type="similarity">
    <text evidence="2 7">Belongs to the glycosyl hydrolase 17 family.</text>
</comment>
<dbReference type="PANTHER" id="PTHR32227">
    <property type="entry name" value="GLUCAN ENDO-1,3-BETA-GLUCOSIDASE BG1-RELATED-RELATED"/>
    <property type="match status" value="1"/>
</dbReference>
<keyword evidence="4 8" id="KW-0732">Signal</keyword>
<keyword evidence="10" id="KW-1185">Reference proteome</keyword>
<dbReference type="InterPro" id="IPR000490">
    <property type="entry name" value="Glyco_hydro_17"/>
</dbReference>
<evidence type="ECO:0000313" key="10">
    <source>
        <dbReference type="Proteomes" id="UP001346149"/>
    </source>
</evidence>
<evidence type="ECO:0000256" key="6">
    <source>
        <dbReference type="ARBA" id="ARBA00023295"/>
    </source>
</evidence>
<feature type="signal peptide" evidence="8">
    <location>
        <begin position="1"/>
        <end position="23"/>
    </location>
</feature>
<reference evidence="9 10" key="1">
    <citation type="journal article" date="2023" name="Hortic Res">
        <title>Pangenome of water caltrop reveals structural variations and asymmetric subgenome divergence after allopolyploidization.</title>
        <authorList>
            <person name="Zhang X."/>
            <person name="Chen Y."/>
            <person name="Wang L."/>
            <person name="Yuan Y."/>
            <person name="Fang M."/>
            <person name="Shi L."/>
            <person name="Lu R."/>
            <person name="Comes H.P."/>
            <person name="Ma Y."/>
            <person name="Chen Y."/>
            <person name="Huang G."/>
            <person name="Zhou Y."/>
            <person name="Zheng Z."/>
            <person name="Qiu Y."/>
        </authorList>
    </citation>
    <scope>NUCLEOTIDE SEQUENCE [LARGE SCALE GENOMIC DNA]</scope>
    <source>
        <strain evidence="9">F231</strain>
    </source>
</reference>
<dbReference type="AlphaFoldDB" id="A0AAN7MF73"/>
<comment type="catalytic activity">
    <reaction evidence="1">
        <text>Hydrolysis of (1-&gt;3)-beta-D-glucosidic linkages in (1-&gt;3)-beta-D-glucans.</text>
        <dbReference type="EC" id="3.2.1.39"/>
    </reaction>
</comment>
<dbReference type="InterPro" id="IPR044965">
    <property type="entry name" value="Glyco_hydro_17_plant"/>
</dbReference>
<organism evidence="9 10">
    <name type="scientific">Trapa natans</name>
    <name type="common">Water chestnut</name>
    <dbReference type="NCBI Taxonomy" id="22666"/>
    <lineage>
        <taxon>Eukaryota</taxon>
        <taxon>Viridiplantae</taxon>
        <taxon>Streptophyta</taxon>
        <taxon>Embryophyta</taxon>
        <taxon>Tracheophyta</taxon>
        <taxon>Spermatophyta</taxon>
        <taxon>Magnoliopsida</taxon>
        <taxon>eudicotyledons</taxon>
        <taxon>Gunneridae</taxon>
        <taxon>Pentapetalae</taxon>
        <taxon>rosids</taxon>
        <taxon>malvids</taxon>
        <taxon>Myrtales</taxon>
        <taxon>Lythraceae</taxon>
        <taxon>Trapa</taxon>
    </lineage>
</organism>
<dbReference type="InterPro" id="IPR017853">
    <property type="entry name" value="GH"/>
</dbReference>
<protein>
    <recommendedName>
        <fullName evidence="3">glucan endo-1,3-beta-D-glucosidase</fullName>
        <ecNumber evidence="3">3.2.1.39</ecNumber>
    </recommendedName>
</protein>
<dbReference type="Pfam" id="PF00332">
    <property type="entry name" value="Glyco_hydro_17"/>
    <property type="match status" value="1"/>
</dbReference>
<dbReference type="GO" id="GO:0042973">
    <property type="term" value="F:glucan endo-1,3-beta-D-glucosidase activity"/>
    <property type="evidence" value="ECO:0007669"/>
    <property type="project" value="UniProtKB-EC"/>
</dbReference>
<dbReference type="Gene3D" id="3.20.20.80">
    <property type="entry name" value="Glycosidases"/>
    <property type="match status" value="1"/>
</dbReference>
<proteinExistence type="inferred from homology"/>
<accession>A0AAN7MF73</accession>
<evidence type="ECO:0000256" key="4">
    <source>
        <dbReference type="ARBA" id="ARBA00022729"/>
    </source>
</evidence>
<dbReference type="EMBL" id="JAXQNO010000002">
    <property type="protein sequence ID" value="KAK4802361.1"/>
    <property type="molecule type" value="Genomic_DNA"/>
</dbReference>
<evidence type="ECO:0000256" key="5">
    <source>
        <dbReference type="ARBA" id="ARBA00022801"/>
    </source>
</evidence>